<dbReference type="AlphaFoldDB" id="A0A0V1JE08"/>
<name>A0A0V1JE08_TRIPS</name>
<protein>
    <submittedName>
        <fullName evidence="1">Uncharacterized protein</fullName>
    </submittedName>
</protein>
<comment type="caution">
    <text evidence="1">The sequence shown here is derived from an EMBL/GenBank/DDBJ whole genome shotgun (WGS) entry which is preliminary data.</text>
</comment>
<proteinExistence type="predicted"/>
<evidence type="ECO:0000313" key="1">
    <source>
        <dbReference type="EMBL" id="KRZ33235.1"/>
    </source>
</evidence>
<accession>A0A0V1JE08</accession>
<evidence type="ECO:0000313" key="2">
    <source>
        <dbReference type="Proteomes" id="UP000054826"/>
    </source>
</evidence>
<organism evidence="1 2">
    <name type="scientific">Trichinella pseudospiralis</name>
    <name type="common">Parasitic roundworm</name>
    <dbReference type="NCBI Taxonomy" id="6337"/>
    <lineage>
        <taxon>Eukaryota</taxon>
        <taxon>Metazoa</taxon>
        <taxon>Ecdysozoa</taxon>
        <taxon>Nematoda</taxon>
        <taxon>Enoplea</taxon>
        <taxon>Dorylaimia</taxon>
        <taxon>Trichinellida</taxon>
        <taxon>Trichinellidae</taxon>
        <taxon>Trichinella</taxon>
    </lineage>
</organism>
<gene>
    <name evidence="1" type="ORF">T4C_12649</name>
</gene>
<dbReference type="EMBL" id="JYDV01000105">
    <property type="protein sequence ID" value="KRZ33235.1"/>
    <property type="molecule type" value="Genomic_DNA"/>
</dbReference>
<dbReference type="Proteomes" id="UP000054826">
    <property type="component" value="Unassembled WGS sequence"/>
</dbReference>
<reference evidence="1 2" key="1">
    <citation type="submission" date="2015-01" db="EMBL/GenBank/DDBJ databases">
        <title>Evolution of Trichinella species and genotypes.</title>
        <authorList>
            <person name="Korhonen P.K."/>
            <person name="Edoardo P."/>
            <person name="Giuseppe L.R."/>
            <person name="Gasser R.B."/>
        </authorList>
    </citation>
    <scope>NUCLEOTIDE SEQUENCE [LARGE SCALE GENOMIC DNA]</scope>
    <source>
        <strain evidence="1">ISS176</strain>
    </source>
</reference>
<sequence length="89" mass="10813">MLIKISCFVPYLFRNSKDDQLCFRPLVVYRNQWLRQCNPCYTLLRSIDFAHFKNSQQHISSSTNKVTLATQHYIIYIFFQSNKNRFQFH</sequence>